<dbReference type="Gene3D" id="2.160.20.10">
    <property type="entry name" value="Single-stranded right-handed beta-helix, Pectin lyase-like"/>
    <property type="match status" value="1"/>
</dbReference>
<dbReference type="RefSeq" id="WP_337335059.1">
    <property type="nucleotide sequence ID" value="NZ_JBBDHC010000007.1"/>
</dbReference>
<evidence type="ECO:0000259" key="2">
    <source>
        <dbReference type="Pfam" id="PF07602"/>
    </source>
</evidence>
<feature type="domain" description="DUF1565" evidence="2">
    <location>
        <begin position="59"/>
        <end position="92"/>
    </location>
</feature>
<evidence type="ECO:0000259" key="3">
    <source>
        <dbReference type="Pfam" id="PF08480"/>
    </source>
</evidence>
<protein>
    <submittedName>
        <fullName evidence="4">DUF1565 domain-containing protein</fullName>
    </submittedName>
</protein>
<dbReference type="Proteomes" id="UP001364472">
    <property type="component" value="Unassembled WGS sequence"/>
</dbReference>
<dbReference type="Pfam" id="PF07602">
    <property type="entry name" value="DUF1565"/>
    <property type="match status" value="1"/>
</dbReference>
<name>A0AAW9R557_9GAMM</name>
<evidence type="ECO:0000313" key="4">
    <source>
        <dbReference type="EMBL" id="MEJ1249343.1"/>
    </source>
</evidence>
<dbReference type="InterPro" id="IPR006626">
    <property type="entry name" value="PbH1"/>
</dbReference>
<proteinExistence type="predicted"/>
<dbReference type="InterPro" id="IPR013687">
    <property type="entry name" value="Disaggr-rel"/>
</dbReference>
<reference evidence="4 5" key="1">
    <citation type="journal article" date="2016" name="Antonie Van Leeuwenhoek">
        <title>Denitratimonas tolerans gen. nov., sp. nov., a denitrifying bacterium isolated from a bioreactor for tannery wastewater treatment.</title>
        <authorList>
            <person name="Han S.I."/>
            <person name="Kim J.O."/>
            <person name="Lee Y.R."/>
            <person name="Ekpeghere K.I."/>
            <person name="Koh S.C."/>
            <person name="Whang K.S."/>
        </authorList>
    </citation>
    <scope>NUCLEOTIDE SEQUENCE [LARGE SCALE GENOMIC DNA]</scope>
    <source>
        <strain evidence="4 5">KACC 17565</strain>
    </source>
</reference>
<dbReference type="AlphaFoldDB" id="A0AAW9R557"/>
<evidence type="ECO:0000313" key="5">
    <source>
        <dbReference type="Proteomes" id="UP001364472"/>
    </source>
</evidence>
<comment type="caution">
    <text evidence="4">The sequence shown here is derived from an EMBL/GenBank/DDBJ whole genome shotgun (WGS) entry which is preliminary data.</text>
</comment>
<dbReference type="EMBL" id="JBBDHC010000007">
    <property type="protein sequence ID" value="MEJ1249343.1"/>
    <property type="molecule type" value="Genomic_DNA"/>
</dbReference>
<feature type="domain" description="Disaggregatase-related" evidence="3">
    <location>
        <begin position="429"/>
        <end position="474"/>
    </location>
</feature>
<dbReference type="InterPro" id="IPR011459">
    <property type="entry name" value="DUF1565"/>
</dbReference>
<organism evidence="4 5">
    <name type="scientific">Denitratimonas tolerans</name>
    <dbReference type="NCBI Taxonomy" id="1338420"/>
    <lineage>
        <taxon>Bacteria</taxon>
        <taxon>Pseudomonadati</taxon>
        <taxon>Pseudomonadota</taxon>
        <taxon>Gammaproteobacteria</taxon>
        <taxon>Lysobacterales</taxon>
        <taxon>Lysobacteraceae</taxon>
        <taxon>Denitratimonas</taxon>
    </lineage>
</organism>
<dbReference type="SMART" id="SM00710">
    <property type="entry name" value="PbH1"/>
    <property type="match status" value="4"/>
</dbReference>
<dbReference type="SUPFAM" id="SSF51126">
    <property type="entry name" value="Pectin lyase-like"/>
    <property type="match status" value="1"/>
</dbReference>
<evidence type="ECO:0000256" key="1">
    <source>
        <dbReference type="SAM" id="SignalP"/>
    </source>
</evidence>
<keyword evidence="5" id="KW-1185">Reference proteome</keyword>
<gene>
    <name evidence="4" type="ORF">WB794_06615</name>
</gene>
<dbReference type="Pfam" id="PF08480">
    <property type="entry name" value="Disaggr_assoc"/>
    <property type="match status" value="1"/>
</dbReference>
<dbReference type="InterPro" id="IPR012334">
    <property type="entry name" value="Pectin_lyas_fold"/>
</dbReference>
<accession>A0AAW9R557</accession>
<dbReference type="InterPro" id="IPR011050">
    <property type="entry name" value="Pectin_lyase_fold/virulence"/>
</dbReference>
<keyword evidence="1" id="KW-0732">Signal</keyword>
<feature type="signal peptide" evidence="1">
    <location>
        <begin position="1"/>
        <end position="21"/>
    </location>
</feature>
<feature type="chain" id="PRO_5043510950" evidence="1">
    <location>
        <begin position="22"/>
        <end position="581"/>
    </location>
</feature>
<sequence>MTFAHRSTAIALILVALPCAAAGPGPVGHDNGQHHACTGFLASQPAVICVRAGAAAGGSGSAAAPLATISAAIAGAKAGDIVQVAAGTYSENVALGGFGAPSGTHLTLLGGFSADFSARDADQHASRIDGGLTNPAVQLHLDSNQTTVLDGFILTRGRGLGSSWADGSGHGGGVHAALDGNGAIVISHNLIHGNFSNQHASADSRGGGIHAHTQDWGGATGSIRIEHNTVRDNQAGKGAGIHVSGRHAELRHNLVENNTGHHDHGGGIYVAANALLADSIVRGNAIGATQGYGWGGGVLVAGTDAELRGNLITGNYAPTAGSGVFWDEGATGTMRNDLLHHNLCPNGSRSAAAIYIDGGPGGPSQVNIESITVADHLCPGTVPDGAAVVVEDGSQVTVRNAIFRGNSRDFATLSGGSFAIVWSITQEPGTGNFQADPLFADAGGGDYRLRSAAGRFTPAGWVMDAVTSPAIDAGDPASDHALETQPNGGRINLGAHGNTVWASRSPGSDRLFGDGFESQAALESTAPQGGTRAADSAVVALMAETPATIPPYPGISRPGVLSAGSSSIAITTASSRPLCAG</sequence>